<protein>
    <submittedName>
        <fullName evidence="5">LOW QUALITY PROTEIN: syntaxin-8</fullName>
    </submittedName>
</protein>
<dbReference type="InterPro" id="IPR041875">
    <property type="entry name" value="Syntaxin-8_SNARE"/>
</dbReference>
<accession>A0A7E6DXT0</accession>
<keyword evidence="1" id="KW-0175">Coiled coil</keyword>
<keyword evidence="2" id="KW-0812">Transmembrane</keyword>
<dbReference type="InterPro" id="IPR000727">
    <property type="entry name" value="T_SNARE_dom"/>
</dbReference>
<evidence type="ECO:0000256" key="2">
    <source>
        <dbReference type="SAM" id="Phobius"/>
    </source>
</evidence>
<dbReference type="PROSITE" id="PS50192">
    <property type="entry name" value="T_SNARE"/>
    <property type="match status" value="1"/>
</dbReference>
<reference evidence="5" key="1">
    <citation type="submission" date="2025-08" db="UniProtKB">
        <authorList>
            <consortium name="RefSeq"/>
        </authorList>
    </citation>
    <scope>IDENTIFICATION</scope>
    <source>
        <tissue evidence="5">Muscle</tissue>
    </source>
</reference>
<organism evidence="4 5">
    <name type="scientific">Phyllostomus discolor</name>
    <name type="common">pale spear-nosed bat</name>
    <dbReference type="NCBI Taxonomy" id="89673"/>
    <lineage>
        <taxon>Eukaryota</taxon>
        <taxon>Metazoa</taxon>
        <taxon>Chordata</taxon>
        <taxon>Craniata</taxon>
        <taxon>Vertebrata</taxon>
        <taxon>Euteleostomi</taxon>
        <taxon>Mammalia</taxon>
        <taxon>Eutheria</taxon>
        <taxon>Laurasiatheria</taxon>
        <taxon>Chiroptera</taxon>
        <taxon>Yangochiroptera</taxon>
        <taxon>Phyllostomidae</taxon>
        <taxon>Phyllostominae</taxon>
        <taxon>Phyllostomus</taxon>
    </lineage>
</organism>
<dbReference type="GeneID" id="114499514"/>
<dbReference type="Gene3D" id="1.20.5.110">
    <property type="match status" value="1"/>
</dbReference>
<proteinExistence type="predicted"/>
<keyword evidence="4" id="KW-1185">Reference proteome</keyword>
<feature type="transmembrane region" description="Helical" evidence="2">
    <location>
        <begin position="151"/>
        <end position="171"/>
    </location>
</feature>
<evidence type="ECO:0000259" key="3">
    <source>
        <dbReference type="PROSITE" id="PS50192"/>
    </source>
</evidence>
<evidence type="ECO:0000313" key="4">
    <source>
        <dbReference type="Proteomes" id="UP000504628"/>
    </source>
</evidence>
<keyword evidence="2" id="KW-1133">Transmembrane helix</keyword>
<dbReference type="InParanoid" id="A0A7E6DXT0"/>
<sequence length="172" mass="19384">MAPGPWFSTYDSTCQITHKRLLRKFNNETSKKEMVEIQPGSSLMTGGAKQGVPNPWPFEELEETRGLGFDETRQWQQKIIQGQDTGLDALSSVISLQKQMGREIGNELVEPNEMFDDLANLVETTGEKLCTDTRCVNLVDRKSAPCRMRMVILLLLAAVVGLLAVWPATWWQ</sequence>
<dbReference type="Proteomes" id="UP000504628">
    <property type="component" value="Chromosome 6"/>
</dbReference>
<dbReference type="KEGG" id="pdic:114499514"/>
<feature type="domain" description="T-SNARE coiled-coil homology" evidence="3">
    <location>
        <begin position="77"/>
        <end position="139"/>
    </location>
</feature>
<evidence type="ECO:0000256" key="1">
    <source>
        <dbReference type="ARBA" id="ARBA00023054"/>
    </source>
</evidence>
<dbReference type="RefSeq" id="XP_035883844.1">
    <property type="nucleotide sequence ID" value="XM_036027951.1"/>
</dbReference>
<dbReference type="AlphaFoldDB" id="A0A7E6DXT0"/>
<gene>
    <name evidence="5" type="primary">LOC114499514</name>
</gene>
<dbReference type="SUPFAM" id="SSF58038">
    <property type="entry name" value="SNARE fusion complex"/>
    <property type="match status" value="1"/>
</dbReference>
<name>A0A7E6DXT0_9CHIR</name>
<keyword evidence="2" id="KW-0472">Membrane</keyword>
<dbReference type="CDD" id="cd15852">
    <property type="entry name" value="SNARE_Syntaxin8"/>
    <property type="match status" value="1"/>
</dbReference>
<evidence type="ECO:0000313" key="5">
    <source>
        <dbReference type="RefSeq" id="XP_035883844.1"/>
    </source>
</evidence>